<evidence type="ECO:0000256" key="7">
    <source>
        <dbReference type="ARBA" id="ARBA00022989"/>
    </source>
</evidence>
<evidence type="ECO:0000256" key="18">
    <source>
        <dbReference type="SAM" id="Phobius"/>
    </source>
</evidence>
<evidence type="ECO:0000256" key="8">
    <source>
        <dbReference type="ARBA" id="ARBA00023136"/>
    </source>
</evidence>
<dbReference type="PANTHER" id="PTHR30474:SF2">
    <property type="entry name" value="PEPTIDOGLYCAN GLYCOSYLTRANSFERASE FTSW-RELATED"/>
    <property type="match status" value="1"/>
</dbReference>
<dbReference type="PANTHER" id="PTHR30474">
    <property type="entry name" value="CELL CYCLE PROTEIN"/>
    <property type="match status" value="1"/>
</dbReference>
<feature type="transmembrane region" description="Helical" evidence="18">
    <location>
        <begin position="439"/>
        <end position="461"/>
    </location>
</feature>
<comment type="function">
    <text evidence="16">Peptidoglycan polymerase that is essential for cell division.</text>
</comment>
<evidence type="ECO:0000256" key="12">
    <source>
        <dbReference type="ARBA" id="ARBA00041185"/>
    </source>
</evidence>
<dbReference type="InterPro" id="IPR001182">
    <property type="entry name" value="FtsW/RodA"/>
</dbReference>
<evidence type="ECO:0000256" key="1">
    <source>
        <dbReference type="ARBA" id="ARBA00004141"/>
    </source>
</evidence>
<evidence type="ECO:0000256" key="2">
    <source>
        <dbReference type="ARBA" id="ARBA00022676"/>
    </source>
</evidence>
<reference evidence="19" key="1">
    <citation type="submission" date="2022-10" db="EMBL/GenBank/DDBJ databases">
        <title>Genome sequence of Actinomyces israelii ATCC 10048.</title>
        <authorList>
            <person name="Watt R.M."/>
            <person name="Tong W.M."/>
        </authorList>
    </citation>
    <scope>NUCLEOTIDE SEQUENCE</scope>
    <source>
        <strain evidence="19">ATCC 10048</strain>
    </source>
</reference>
<name>A0ABT4I7Y5_9ACTO</name>
<feature type="transmembrane region" description="Helical" evidence="18">
    <location>
        <begin position="373"/>
        <end position="396"/>
    </location>
</feature>
<evidence type="ECO:0000256" key="5">
    <source>
        <dbReference type="ARBA" id="ARBA00022960"/>
    </source>
</evidence>
<comment type="caution">
    <text evidence="19">The sequence shown here is derived from an EMBL/GenBank/DDBJ whole genome shotgun (WGS) entry which is preliminary data.</text>
</comment>
<keyword evidence="2" id="KW-0328">Glycosyltransferase</keyword>
<proteinExistence type="inferred from homology"/>
<evidence type="ECO:0000256" key="6">
    <source>
        <dbReference type="ARBA" id="ARBA00022984"/>
    </source>
</evidence>
<keyword evidence="5" id="KW-0133">Cell shape</keyword>
<feature type="transmembrane region" description="Helical" evidence="18">
    <location>
        <begin position="98"/>
        <end position="120"/>
    </location>
</feature>
<evidence type="ECO:0000256" key="17">
    <source>
        <dbReference type="SAM" id="MobiDB-lite"/>
    </source>
</evidence>
<evidence type="ECO:0000256" key="10">
    <source>
        <dbReference type="ARBA" id="ARBA00033270"/>
    </source>
</evidence>
<evidence type="ECO:0000256" key="13">
    <source>
        <dbReference type="ARBA" id="ARBA00041418"/>
    </source>
</evidence>
<feature type="transmembrane region" description="Helical" evidence="18">
    <location>
        <begin position="286"/>
        <end position="305"/>
    </location>
</feature>
<dbReference type="Pfam" id="PF01098">
    <property type="entry name" value="FTSW_RODA_SPOVE"/>
    <property type="match status" value="1"/>
</dbReference>
<keyword evidence="7 18" id="KW-1133">Transmembrane helix</keyword>
<evidence type="ECO:0000313" key="20">
    <source>
        <dbReference type="Proteomes" id="UP001072034"/>
    </source>
</evidence>
<feature type="transmembrane region" description="Helical" evidence="18">
    <location>
        <begin position="403"/>
        <end position="433"/>
    </location>
</feature>
<keyword evidence="20" id="KW-1185">Reference proteome</keyword>
<evidence type="ECO:0000256" key="9">
    <source>
        <dbReference type="ARBA" id="ARBA00032370"/>
    </source>
</evidence>
<evidence type="ECO:0000256" key="16">
    <source>
        <dbReference type="ARBA" id="ARBA00049966"/>
    </source>
</evidence>
<evidence type="ECO:0000256" key="4">
    <source>
        <dbReference type="ARBA" id="ARBA00022692"/>
    </source>
</evidence>
<evidence type="ECO:0000256" key="11">
    <source>
        <dbReference type="ARBA" id="ARBA00038053"/>
    </source>
</evidence>
<organism evidence="19 20">
    <name type="scientific">Actinomyces israelii</name>
    <dbReference type="NCBI Taxonomy" id="1659"/>
    <lineage>
        <taxon>Bacteria</taxon>
        <taxon>Bacillati</taxon>
        <taxon>Actinomycetota</taxon>
        <taxon>Actinomycetes</taxon>
        <taxon>Actinomycetales</taxon>
        <taxon>Actinomycetaceae</taxon>
        <taxon>Actinomyces</taxon>
    </lineage>
</organism>
<feature type="transmembrane region" description="Helical" evidence="18">
    <location>
        <begin position="140"/>
        <end position="158"/>
    </location>
</feature>
<gene>
    <name evidence="19" type="ORF">OHJ16_07345</name>
</gene>
<evidence type="ECO:0000256" key="15">
    <source>
        <dbReference type="ARBA" id="ARBA00049902"/>
    </source>
</evidence>
<protein>
    <recommendedName>
        <fullName evidence="12">Probable peptidoglycan glycosyltransferase FtsW</fullName>
        <ecNumber evidence="14">2.4.99.28</ecNumber>
    </recommendedName>
    <alternativeName>
        <fullName evidence="13">Cell division protein FtsW</fullName>
    </alternativeName>
    <alternativeName>
        <fullName evidence="10">Cell wall polymerase</fullName>
    </alternativeName>
    <alternativeName>
        <fullName evidence="9">Peptidoglycan polymerase</fullName>
    </alternativeName>
</protein>
<feature type="compositionally biased region" description="Basic residues" evidence="17">
    <location>
        <begin position="1"/>
        <end position="27"/>
    </location>
</feature>
<dbReference type="RefSeq" id="WP_268917363.1">
    <property type="nucleotide sequence ID" value="NZ_JAPTMY010000013.1"/>
</dbReference>
<evidence type="ECO:0000313" key="19">
    <source>
        <dbReference type="EMBL" id="MCZ0857858.1"/>
    </source>
</evidence>
<feature type="transmembrane region" description="Helical" evidence="18">
    <location>
        <begin position="165"/>
        <end position="182"/>
    </location>
</feature>
<accession>A0ABT4I7Y5</accession>
<comment type="similarity">
    <text evidence="11">Belongs to the SEDS family. FtsW subfamily.</text>
</comment>
<comment type="subcellular location">
    <subcellularLocation>
        <location evidence="1">Membrane</location>
        <topology evidence="1">Multi-pass membrane protein</topology>
    </subcellularLocation>
</comment>
<evidence type="ECO:0000256" key="14">
    <source>
        <dbReference type="ARBA" id="ARBA00044770"/>
    </source>
</evidence>
<dbReference type="Proteomes" id="UP001072034">
    <property type="component" value="Unassembled WGS sequence"/>
</dbReference>
<feature type="region of interest" description="Disordered" evidence="17">
    <location>
        <begin position="1"/>
        <end position="88"/>
    </location>
</feature>
<keyword evidence="4 18" id="KW-0812">Transmembrane</keyword>
<keyword evidence="8 18" id="KW-0472">Membrane</keyword>
<sequence>MMARSHGRSTRGRAHRTGVARLGRARRPVTPPSAETTPRQRSEPARKPARRPAEPSAGSPEAPTTPRTSEAPAPRGPRQWWHRVMGGDGPRPGEPATLTYYALLLSTLFLLLFGLVMVFSVQSVTVAAQGQDAFTEFAKYLIFAVVGLAGMTAVAHAPVRLLKRIAVPALILAILGQVLVYAPGVGSCVGGNCNWVRVPGIGTIQPSEFIKLALCLYLGAMVTTRQDIFLPGVDTWRKLGRLAGWIFAPVALAVVLVLGGGDLGTVVVLALLVAGALWMGGLGRRWFVGLGGLGLGAFALLSALSSNRRARILAWWRPDDGDMYDVGYQPKHGRWALGTGNLWGVGPGSSRQKWGYLTQADSDYIFAVLGEEFGLIGTLIVIALFAVIGWCCARIIRRSRSLYVSVVTGGLMAWIVGQALINMSVVVGLLPVLGVPLPLISKGGSALVSVLMGIGVLLALARNEPGAPEALRASGAAVRRTLAVIAPRRRNRA</sequence>
<dbReference type="EC" id="2.4.99.28" evidence="14"/>
<comment type="catalytic activity">
    <reaction evidence="15">
        <text>[GlcNAc-(1-&gt;4)-Mur2Ac(oyl-L-Ala-gamma-D-Glu-L-Lys-D-Ala-D-Ala)](n)-di-trans,octa-cis-undecaprenyl diphosphate + beta-D-GlcNAc-(1-&gt;4)-Mur2Ac(oyl-L-Ala-gamma-D-Glu-L-Lys-D-Ala-D-Ala)-di-trans,octa-cis-undecaprenyl diphosphate = [GlcNAc-(1-&gt;4)-Mur2Ac(oyl-L-Ala-gamma-D-Glu-L-Lys-D-Ala-D-Ala)](n+1)-di-trans,octa-cis-undecaprenyl diphosphate + di-trans,octa-cis-undecaprenyl diphosphate + H(+)</text>
        <dbReference type="Rhea" id="RHEA:23708"/>
        <dbReference type="Rhea" id="RHEA-COMP:9602"/>
        <dbReference type="Rhea" id="RHEA-COMP:9603"/>
        <dbReference type="ChEBI" id="CHEBI:15378"/>
        <dbReference type="ChEBI" id="CHEBI:58405"/>
        <dbReference type="ChEBI" id="CHEBI:60033"/>
        <dbReference type="ChEBI" id="CHEBI:78435"/>
        <dbReference type="EC" id="2.4.99.28"/>
    </reaction>
</comment>
<evidence type="ECO:0000256" key="3">
    <source>
        <dbReference type="ARBA" id="ARBA00022679"/>
    </source>
</evidence>
<keyword evidence="6" id="KW-0573">Peptidoglycan synthesis</keyword>
<feature type="transmembrane region" description="Helical" evidence="18">
    <location>
        <begin position="246"/>
        <end position="279"/>
    </location>
</feature>
<keyword evidence="3" id="KW-0808">Transferase</keyword>
<dbReference type="EMBL" id="JAPTMY010000013">
    <property type="protein sequence ID" value="MCZ0857858.1"/>
    <property type="molecule type" value="Genomic_DNA"/>
</dbReference>